<feature type="transmembrane region" description="Helical" evidence="6">
    <location>
        <begin position="250"/>
        <end position="270"/>
    </location>
</feature>
<dbReference type="PANTHER" id="PTHR23213:SF269">
    <property type="entry name" value="FORMIN-LIKE PROTEIN 5"/>
    <property type="match status" value="1"/>
</dbReference>
<dbReference type="GO" id="GO:0045010">
    <property type="term" value="P:actin nucleation"/>
    <property type="evidence" value="ECO:0007669"/>
    <property type="project" value="InterPro"/>
</dbReference>
<feature type="compositionally biased region" description="Low complexity" evidence="5">
    <location>
        <begin position="194"/>
        <end position="207"/>
    </location>
</feature>
<keyword evidence="6" id="KW-0472">Membrane</keyword>
<dbReference type="EMBL" id="GDJX01016590">
    <property type="protein sequence ID" value="JAT51346.1"/>
    <property type="molecule type" value="Transcribed_RNA"/>
</dbReference>
<keyword evidence="6" id="KW-1133">Transmembrane helix</keyword>
<keyword evidence="2" id="KW-0732">Signal</keyword>
<dbReference type="SUPFAM" id="SSF101447">
    <property type="entry name" value="Formin homology 2 domain (FH2 domain)"/>
    <property type="match status" value="1"/>
</dbReference>
<comment type="subcellular location">
    <subcellularLocation>
        <location evidence="1">Membrane</location>
        <topology evidence="1">Single-pass membrane protein</topology>
    </subcellularLocation>
</comment>
<dbReference type="PROSITE" id="PS51444">
    <property type="entry name" value="FH2"/>
    <property type="match status" value="1"/>
</dbReference>
<feature type="compositionally biased region" description="Low complexity" evidence="5">
    <location>
        <begin position="162"/>
        <end position="182"/>
    </location>
</feature>
<evidence type="ECO:0000256" key="3">
    <source>
        <dbReference type="ARBA" id="ARBA00025793"/>
    </source>
</evidence>
<sequence length="925" mass="100562">MPIRWPAMGSVWGGFAVAALIIWLCVLVPAGSLGSVQEARASVSTAGEPRKIDDGTMEQLLSNCRLDLLGINFGKASINKDFVSDSAEVNQEKRQLVNDDIQKAIAFLPPHLKDTLLDCLGKQKFPSWVSGEEESPKNWYSGNLEFLLGWCATSRRRLADKSSQTVAPASSPAPSPALASVPTPSPMVDPPNYAPTSPTVAPVSSPSGHSPANVPIRQISPLPQRGSPRTPQEGTSTLPSTENNNNDRRIITAIVLTATGSILFTALLFYCYNRCCRNKVYTGSGQRDDRPLLTLSSSDFSIGSSQKSFGLGHSVHLEKIRTLSNRSEPNCNGRVSSLRSQNTHIVSLDINVTDPPSSGLVSRISSLSIEPSAVTVTPIVAPAPRPPPPPPPVMPPPMRLSTPPPPNPPLPPLTGKPGPRPPPPPKGAFGPRPPQASSSSGRVPPPLGQKHSRKNYSGEETNDDTPKTKLKPFFWDKVLANPDQSMVWHQINSGSFQFNEEMIETLFGYADNKQKIAGKKQSATNELTPQYVQILDPKKSQNLAILLRALNVTTGEVYDALMEGNELPTELLQTLLKMSPTTDEELKLHLYSGDISQLGPAERFLKTLVDIPFAFKRLDALLFMISLEEDASNIKDDLATVEAACKELKSSRLFKKLLEAVIKIGNRMNDGTYRGGAQAFKLDTLLKLSDVKGIDGKTTLLHFVVQEIIRSEGMRAEREAKGKGSISSLATISSLNSDDYGDGSPCAAGDHYCDLGLKVVASLTNELENVKNAALLDADSLTNMVGNLGKGLLKIKEFLNKDMRSMEEDSGFHRSLKGFVEHAEVQITSLVEEEKMVGLLVKSTTDFFHGSTGRDEGLRLFVIVRDFLGMLDKTCKEVRNAPRRVPKTSEHRDTSKMPLPASRQLPFPAIRGRHLDSSSSDDGSP</sequence>
<dbReference type="GO" id="GO:0016020">
    <property type="term" value="C:membrane"/>
    <property type="evidence" value="ECO:0007669"/>
    <property type="project" value="UniProtKB-SubCell"/>
</dbReference>
<evidence type="ECO:0000256" key="5">
    <source>
        <dbReference type="SAM" id="MobiDB-lite"/>
    </source>
</evidence>
<feature type="compositionally biased region" description="Polar residues" evidence="5">
    <location>
        <begin position="227"/>
        <end position="244"/>
    </location>
</feature>
<feature type="domain" description="FH2" evidence="7">
    <location>
        <begin position="460"/>
        <end position="897"/>
    </location>
</feature>
<feature type="transmembrane region" description="Helical" evidence="6">
    <location>
        <begin position="12"/>
        <end position="30"/>
    </location>
</feature>
<dbReference type="GO" id="GO:0051015">
    <property type="term" value="F:actin filament binding"/>
    <property type="evidence" value="ECO:0007669"/>
    <property type="project" value="InterPro"/>
</dbReference>
<feature type="region of interest" description="Disordered" evidence="5">
    <location>
        <begin position="380"/>
        <end position="469"/>
    </location>
</feature>
<dbReference type="SMART" id="SM00498">
    <property type="entry name" value="FH2"/>
    <property type="match status" value="1"/>
</dbReference>
<feature type="region of interest" description="Disordered" evidence="5">
    <location>
        <begin position="879"/>
        <end position="925"/>
    </location>
</feature>
<keyword evidence="6" id="KW-0812">Transmembrane</keyword>
<proteinExistence type="inferred from homology"/>
<dbReference type="AlphaFoldDB" id="A0A1D1Y9M7"/>
<evidence type="ECO:0000259" key="7">
    <source>
        <dbReference type="PROSITE" id="PS51444"/>
    </source>
</evidence>
<evidence type="ECO:0000256" key="4">
    <source>
        <dbReference type="RuleBase" id="RU361260"/>
    </source>
</evidence>
<evidence type="ECO:0000313" key="8">
    <source>
        <dbReference type="EMBL" id="JAT51346.1"/>
    </source>
</evidence>
<name>A0A1D1Y9M7_9ARAE</name>
<comment type="similarity">
    <text evidence="3">Belongs to the formin-like family. Class-I subfamily.</text>
</comment>
<dbReference type="Gene3D" id="1.20.58.2220">
    <property type="entry name" value="Formin, FH2 domain"/>
    <property type="match status" value="1"/>
</dbReference>
<dbReference type="Pfam" id="PF02181">
    <property type="entry name" value="FH2"/>
    <property type="match status" value="1"/>
</dbReference>
<evidence type="ECO:0000256" key="1">
    <source>
        <dbReference type="ARBA" id="ARBA00004167"/>
    </source>
</evidence>
<dbReference type="InterPro" id="IPR027643">
    <property type="entry name" value="Formin-like_plant"/>
</dbReference>
<organism evidence="8">
    <name type="scientific">Anthurium amnicola</name>
    <dbReference type="NCBI Taxonomy" id="1678845"/>
    <lineage>
        <taxon>Eukaryota</taxon>
        <taxon>Viridiplantae</taxon>
        <taxon>Streptophyta</taxon>
        <taxon>Embryophyta</taxon>
        <taxon>Tracheophyta</taxon>
        <taxon>Spermatophyta</taxon>
        <taxon>Magnoliopsida</taxon>
        <taxon>Liliopsida</taxon>
        <taxon>Araceae</taxon>
        <taxon>Pothoideae</taxon>
        <taxon>Potheae</taxon>
        <taxon>Anthurium</taxon>
    </lineage>
</organism>
<protein>
    <recommendedName>
        <fullName evidence="4">Formin-like protein</fullName>
    </recommendedName>
</protein>
<evidence type="ECO:0000256" key="2">
    <source>
        <dbReference type="ARBA" id="ARBA00022729"/>
    </source>
</evidence>
<dbReference type="InterPro" id="IPR042201">
    <property type="entry name" value="FH2_Formin_sf"/>
</dbReference>
<feature type="compositionally biased region" description="Pro residues" evidence="5">
    <location>
        <begin position="381"/>
        <end position="434"/>
    </location>
</feature>
<evidence type="ECO:0000256" key="6">
    <source>
        <dbReference type="SAM" id="Phobius"/>
    </source>
</evidence>
<gene>
    <name evidence="8" type="primary">FH11_1</name>
    <name evidence="8" type="ORF">g.50847</name>
</gene>
<feature type="region of interest" description="Disordered" evidence="5">
    <location>
        <begin position="162"/>
        <end position="244"/>
    </location>
</feature>
<accession>A0A1D1Y9M7</accession>
<feature type="compositionally biased region" description="Pro residues" evidence="5">
    <location>
        <begin position="183"/>
        <end position="193"/>
    </location>
</feature>
<reference evidence="8" key="1">
    <citation type="submission" date="2015-07" db="EMBL/GenBank/DDBJ databases">
        <title>Transcriptome Assembly of Anthurium amnicola.</title>
        <authorList>
            <person name="Suzuki J."/>
        </authorList>
    </citation>
    <scope>NUCLEOTIDE SEQUENCE</scope>
</reference>
<dbReference type="InterPro" id="IPR015425">
    <property type="entry name" value="FH2_Formin"/>
</dbReference>
<dbReference type="PANTHER" id="PTHR23213">
    <property type="entry name" value="FORMIN-RELATED"/>
    <property type="match status" value="1"/>
</dbReference>